<dbReference type="AlphaFoldDB" id="A0A1H2HI66"/>
<accession>A0A1H2HI66</accession>
<evidence type="ECO:0000256" key="1">
    <source>
        <dbReference type="SAM" id="MobiDB-lite"/>
    </source>
</evidence>
<dbReference type="EMBL" id="FNLL01000006">
    <property type="protein sequence ID" value="SDU31577.1"/>
    <property type="molecule type" value="Genomic_DNA"/>
</dbReference>
<feature type="region of interest" description="Disordered" evidence="1">
    <location>
        <begin position="117"/>
        <end position="150"/>
    </location>
</feature>
<name>A0A1H2HI66_9BACT</name>
<organism evidence="2 3">
    <name type="scientific">Desulfobacula phenolica</name>
    <dbReference type="NCBI Taxonomy" id="90732"/>
    <lineage>
        <taxon>Bacteria</taxon>
        <taxon>Pseudomonadati</taxon>
        <taxon>Thermodesulfobacteriota</taxon>
        <taxon>Desulfobacteria</taxon>
        <taxon>Desulfobacterales</taxon>
        <taxon>Desulfobacteraceae</taxon>
        <taxon>Desulfobacula</taxon>
    </lineage>
</organism>
<keyword evidence="3" id="KW-1185">Reference proteome</keyword>
<gene>
    <name evidence="2" type="ORF">SAMN04487931_106261</name>
</gene>
<proteinExistence type="predicted"/>
<dbReference type="Proteomes" id="UP000199608">
    <property type="component" value="Unassembled WGS sequence"/>
</dbReference>
<dbReference type="RefSeq" id="WP_092234462.1">
    <property type="nucleotide sequence ID" value="NZ_FNLL01000006.1"/>
</dbReference>
<feature type="compositionally biased region" description="Acidic residues" evidence="1">
    <location>
        <begin position="119"/>
        <end position="136"/>
    </location>
</feature>
<evidence type="ECO:0000313" key="3">
    <source>
        <dbReference type="Proteomes" id="UP000199608"/>
    </source>
</evidence>
<sequence>MRQKIRFEKNIKTGVLTILESSEVDPGVVMPLLEEDYDLQDVIKASDEGLRAFLKSIRRRGFFPTTDLCIKLFENTKEFFKNEAEEKIVIEYNDVEAFPKEEKFQLDDDDVELDKLLEEDGDTKEDEMKEIDDGDDTPIFTPEDTSEHEN</sequence>
<evidence type="ECO:0000313" key="2">
    <source>
        <dbReference type="EMBL" id="SDU31577.1"/>
    </source>
</evidence>
<reference evidence="3" key="1">
    <citation type="submission" date="2016-10" db="EMBL/GenBank/DDBJ databases">
        <authorList>
            <person name="Varghese N."/>
            <person name="Submissions S."/>
        </authorList>
    </citation>
    <scope>NUCLEOTIDE SEQUENCE [LARGE SCALE GENOMIC DNA]</scope>
    <source>
        <strain evidence="3">DSM 3384</strain>
    </source>
</reference>
<protein>
    <submittedName>
        <fullName evidence="2">Uncharacterized protein</fullName>
    </submittedName>
</protein>